<gene>
    <name evidence="1" type="ORF">LTR37_020808</name>
</gene>
<reference evidence="1" key="1">
    <citation type="submission" date="2023-07" db="EMBL/GenBank/DDBJ databases">
        <title>Black Yeasts Isolated from many extreme environments.</title>
        <authorList>
            <person name="Coleine C."/>
            <person name="Stajich J.E."/>
            <person name="Selbmann L."/>
        </authorList>
    </citation>
    <scope>NUCLEOTIDE SEQUENCE</scope>
    <source>
        <strain evidence="1">CCFEE 5714</strain>
    </source>
</reference>
<comment type="caution">
    <text evidence="1">The sequence shown here is derived from an EMBL/GenBank/DDBJ whole genome shotgun (WGS) entry which is preliminary data.</text>
</comment>
<dbReference type="EMBL" id="JAUTXU010000392">
    <property type="protein sequence ID" value="KAK3681878.1"/>
    <property type="molecule type" value="Genomic_DNA"/>
</dbReference>
<sequence>MADSDNQTKDASVAFGGSCACGRIIYTSTSLPTSSHACHCEICRELGGGPFVCYLDVVSKDVTFSDSKEHLHYEGLPKDDFGGISFLRFSKMADRAVCANCHSPLAMRYHHEEGIGLTLGTVDESTIRDDEVRKALKPMSHIFTSQKTWWFDPNDGLPMHERFTGDFEQAIKVSEGKEG</sequence>
<name>A0ACC3MBL9_9PEZI</name>
<keyword evidence="2" id="KW-1185">Reference proteome</keyword>
<dbReference type="Proteomes" id="UP001281147">
    <property type="component" value="Unassembled WGS sequence"/>
</dbReference>
<proteinExistence type="predicted"/>
<evidence type="ECO:0000313" key="2">
    <source>
        <dbReference type="Proteomes" id="UP001281147"/>
    </source>
</evidence>
<protein>
    <submittedName>
        <fullName evidence="1">Uncharacterized protein</fullName>
    </submittedName>
</protein>
<evidence type="ECO:0000313" key="1">
    <source>
        <dbReference type="EMBL" id="KAK3681878.1"/>
    </source>
</evidence>
<accession>A0ACC3MBL9</accession>
<organism evidence="1 2">
    <name type="scientific">Vermiconidia calcicola</name>
    <dbReference type="NCBI Taxonomy" id="1690605"/>
    <lineage>
        <taxon>Eukaryota</taxon>
        <taxon>Fungi</taxon>
        <taxon>Dikarya</taxon>
        <taxon>Ascomycota</taxon>
        <taxon>Pezizomycotina</taxon>
        <taxon>Dothideomycetes</taxon>
        <taxon>Dothideomycetidae</taxon>
        <taxon>Mycosphaerellales</taxon>
        <taxon>Extremaceae</taxon>
        <taxon>Vermiconidia</taxon>
    </lineage>
</organism>